<evidence type="ECO:0000313" key="1">
    <source>
        <dbReference type="EMBL" id="KKO45909.1"/>
    </source>
</evidence>
<comment type="caution">
    <text evidence="1">The sequence shown here is derived from an EMBL/GenBank/DDBJ whole genome shotgun (WGS) entry which is preliminary data.</text>
</comment>
<protein>
    <submittedName>
        <fullName evidence="1">Multidrug transporter</fullName>
    </submittedName>
</protein>
<dbReference type="AlphaFoldDB" id="A0A0M2V661"/>
<dbReference type="InterPro" id="IPR010836">
    <property type="entry name" value="SapC"/>
</dbReference>
<dbReference type="Proteomes" id="UP000034228">
    <property type="component" value="Unassembled WGS sequence"/>
</dbReference>
<reference evidence="1 2" key="1">
    <citation type="submission" date="2015-03" db="EMBL/GenBank/DDBJ databases">
        <title>Draft genome sequences of two protease-producing strains of Arsukibacterium isolated from two cold and alkaline environments.</title>
        <authorList>
            <person name="Lylloff J.E."/>
            <person name="Skov L.B."/>
            <person name="Jepsen M."/>
            <person name="Hallin P.F."/>
            <person name="Sorensen S.J."/>
            <person name="Stougaard P."/>
            <person name="Glaring M.A."/>
        </authorList>
    </citation>
    <scope>NUCLEOTIDE SEQUENCE [LARGE SCALE GENOMIC DNA]</scope>
    <source>
        <strain evidence="1 2">GCM72</strain>
    </source>
</reference>
<accession>A0A0M2V661</accession>
<dbReference type="EMBL" id="LAHO01000006">
    <property type="protein sequence ID" value="KKO45909.1"/>
    <property type="molecule type" value="Genomic_DNA"/>
</dbReference>
<dbReference type="Pfam" id="PF07277">
    <property type="entry name" value="SapC"/>
    <property type="match status" value="1"/>
</dbReference>
<proteinExistence type="predicted"/>
<organism evidence="1 2">
    <name type="scientific">Arsukibacterium ikkense</name>
    <dbReference type="NCBI Taxonomy" id="336831"/>
    <lineage>
        <taxon>Bacteria</taxon>
        <taxon>Pseudomonadati</taxon>
        <taxon>Pseudomonadota</taxon>
        <taxon>Gammaproteobacteria</taxon>
        <taxon>Chromatiales</taxon>
        <taxon>Chromatiaceae</taxon>
        <taxon>Arsukibacterium</taxon>
    </lineage>
</organism>
<dbReference type="OrthoDB" id="8888710at2"/>
<dbReference type="STRING" id="336831.WG68_07810"/>
<sequence>MASIEILNNVDHLDVKIRTERSLELGDNQMFCLSFPAEFRAAQAYYPILFYKDGNTGQFMPVLLLGFQSGENLFVQQQGWQAGYLPLDIARSPFTIGLQNNERVIHLDTAHPKVSRTSGEALFLEFGGHSPYLQQVAEQLETLHHGITDARQFSQQLLALELMESFVLDVTLNNGQQHSLHGFYTINEPRLAQLSGEQLAQLQQAGYLEAIYMMLASQSQFVRLISFKNQLLDRH</sequence>
<gene>
    <name evidence="1" type="ORF">WG68_07810</name>
</gene>
<dbReference type="RefSeq" id="WP_046557113.1">
    <property type="nucleotide sequence ID" value="NZ_LAHO01000006.1"/>
</dbReference>
<keyword evidence="2" id="KW-1185">Reference proteome</keyword>
<evidence type="ECO:0000313" key="2">
    <source>
        <dbReference type="Proteomes" id="UP000034228"/>
    </source>
</evidence>
<name>A0A0M2V661_9GAMM</name>